<dbReference type="PROSITE" id="PS50011">
    <property type="entry name" value="PROTEIN_KINASE_DOM"/>
    <property type="match status" value="1"/>
</dbReference>
<proteinExistence type="inferred from homology"/>
<evidence type="ECO:0000259" key="12">
    <source>
        <dbReference type="PROSITE" id="PS50011"/>
    </source>
</evidence>
<dbReference type="PROSITE" id="PS00108">
    <property type="entry name" value="PROTEIN_KINASE_ST"/>
    <property type="match status" value="1"/>
</dbReference>
<feature type="compositionally biased region" description="Low complexity" evidence="11">
    <location>
        <begin position="39"/>
        <end position="71"/>
    </location>
</feature>
<dbReference type="GO" id="GO:0004691">
    <property type="term" value="F:cAMP-dependent protein kinase activity"/>
    <property type="evidence" value="ECO:0007669"/>
    <property type="project" value="UniProtKB-EC"/>
</dbReference>
<dbReference type="InterPro" id="IPR008271">
    <property type="entry name" value="Ser/Thr_kinase_AS"/>
</dbReference>
<dbReference type="GO" id="GO:0005634">
    <property type="term" value="C:nucleus"/>
    <property type="evidence" value="ECO:0007669"/>
    <property type="project" value="TreeGrafter"/>
</dbReference>
<dbReference type="PROSITE" id="PS00107">
    <property type="entry name" value="PROTEIN_KINASE_ATP"/>
    <property type="match status" value="1"/>
</dbReference>
<keyword evidence="5 14" id="KW-0418">Kinase</keyword>
<keyword evidence="6 9" id="KW-0067">ATP-binding</keyword>
<dbReference type="Proteomes" id="UP001161757">
    <property type="component" value="Unassembled WGS sequence"/>
</dbReference>
<evidence type="ECO:0000256" key="11">
    <source>
        <dbReference type="SAM" id="MobiDB-lite"/>
    </source>
</evidence>
<dbReference type="AlphaFoldDB" id="A0AAN6EWY3"/>
<evidence type="ECO:0000256" key="3">
    <source>
        <dbReference type="ARBA" id="ARBA00022679"/>
    </source>
</evidence>
<evidence type="ECO:0000256" key="4">
    <source>
        <dbReference type="ARBA" id="ARBA00022741"/>
    </source>
</evidence>
<dbReference type="PANTHER" id="PTHR24353">
    <property type="entry name" value="CYCLIC NUCLEOTIDE-DEPENDENT PROTEIN KINASE"/>
    <property type="match status" value="1"/>
</dbReference>
<dbReference type="InterPro" id="IPR017441">
    <property type="entry name" value="Protein_kinase_ATP_BS"/>
</dbReference>
<dbReference type="CDD" id="cd05580">
    <property type="entry name" value="STKc_PKA_like"/>
    <property type="match status" value="1"/>
</dbReference>
<dbReference type="GO" id="GO:0005952">
    <property type="term" value="C:cAMP-dependent protein kinase complex"/>
    <property type="evidence" value="ECO:0007669"/>
    <property type="project" value="TreeGrafter"/>
</dbReference>
<dbReference type="FunFam" id="1.10.510.10:FF:000005">
    <property type="entry name" value="cAMP-dependent protein kinase catalytic subunit alpha"/>
    <property type="match status" value="1"/>
</dbReference>
<keyword evidence="2 10" id="KW-0723">Serine/threonine-protein kinase</keyword>
<feature type="compositionally biased region" description="Polar residues" evidence="11">
    <location>
        <begin position="72"/>
        <end position="84"/>
    </location>
</feature>
<evidence type="ECO:0000256" key="6">
    <source>
        <dbReference type="ARBA" id="ARBA00022840"/>
    </source>
</evidence>
<organism evidence="14 15">
    <name type="scientific">Exophiala dermatitidis</name>
    <name type="common">Black yeast-like fungus</name>
    <name type="synonym">Wangiella dermatitidis</name>
    <dbReference type="NCBI Taxonomy" id="5970"/>
    <lineage>
        <taxon>Eukaryota</taxon>
        <taxon>Fungi</taxon>
        <taxon>Dikarya</taxon>
        <taxon>Ascomycota</taxon>
        <taxon>Pezizomycotina</taxon>
        <taxon>Eurotiomycetes</taxon>
        <taxon>Chaetothyriomycetidae</taxon>
        <taxon>Chaetothyriales</taxon>
        <taxon>Herpotrichiellaceae</taxon>
        <taxon>Exophiala</taxon>
    </lineage>
</organism>
<name>A0AAN6EWY3_EXODE</name>
<feature type="region of interest" description="Disordered" evidence="11">
    <location>
        <begin position="1"/>
        <end position="88"/>
    </location>
</feature>
<evidence type="ECO:0000313" key="14">
    <source>
        <dbReference type="EMBL" id="KAJ8991841.1"/>
    </source>
</evidence>
<evidence type="ECO:0000256" key="8">
    <source>
        <dbReference type="ARBA" id="ARBA00047454"/>
    </source>
</evidence>
<feature type="compositionally biased region" description="Basic and acidic residues" evidence="11">
    <location>
        <begin position="405"/>
        <end position="419"/>
    </location>
</feature>
<evidence type="ECO:0000256" key="2">
    <source>
        <dbReference type="ARBA" id="ARBA00022527"/>
    </source>
</evidence>
<dbReference type="FunFam" id="3.30.200.20:FF:000005">
    <property type="entry name" value="cAMP-dependent protein kinase catalytic subunit"/>
    <property type="match status" value="1"/>
</dbReference>
<evidence type="ECO:0000256" key="7">
    <source>
        <dbReference type="ARBA" id="ARBA00047292"/>
    </source>
</evidence>
<evidence type="ECO:0000256" key="5">
    <source>
        <dbReference type="ARBA" id="ARBA00022777"/>
    </source>
</evidence>
<evidence type="ECO:0000256" key="1">
    <source>
        <dbReference type="ARBA" id="ARBA00012444"/>
    </source>
</evidence>
<dbReference type="SMART" id="SM00220">
    <property type="entry name" value="S_TKc"/>
    <property type="match status" value="1"/>
</dbReference>
<dbReference type="SMART" id="SM00133">
    <property type="entry name" value="S_TK_X"/>
    <property type="match status" value="1"/>
</dbReference>
<feature type="domain" description="Protein kinase" evidence="12">
    <location>
        <begin position="117"/>
        <end position="372"/>
    </location>
</feature>
<dbReference type="Gene3D" id="3.30.200.20">
    <property type="entry name" value="Phosphorylase Kinase, domain 1"/>
    <property type="match status" value="1"/>
</dbReference>
<feature type="compositionally biased region" description="Polar residues" evidence="11">
    <location>
        <begin position="28"/>
        <end position="37"/>
    </location>
</feature>
<dbReference type="EMBL" id="JAJGCB010000007">
    <property type="protein sequence ID" value="KAJ8991841.1"/>
    <property type="molecule type" value="Genomic_DNA"/>
</dbReference>
<keyword evidence="4 9" id="KW-0547">Nucleotide-binding</keyword>
<dbReference type="InterPro" id="IPR011009">
    <property type="entry name" value="Kinase-like_dom_sf"/>
</dbReference>
<sequence length="428" mass="47764">MPTFGGLLKKKRTKESAEEKSTGGGSSGPQPIQYKSSQKTDASSHLSSSKTASDAPTQSTAATTTTVTSTSDPNAKSNESNGTPDMNIANIVSPAAGVADSKPVARQTKGKYTLSDFTIQRTLGTGSFGRVHLVQSKHNQRFYAIKVLKKAQVVKMKQIEHTNDERRMLQRVKHPFLITLWGTFQDSKNLYMVMDFIEGGELFSLLRKSQRFPNPVAKFYAAEVTLALEYLHNQNIIYRDLKPENLLLDRHGHIKITDFGFAKEVPDITWTLCGTPDYLAPEVVASKGYNKSVDWWSLGILIFEMLCGFTPFWDGGSPVKIYENILKGRVKYPPYIHQDAQDLLVQLITSDLTKRLGNLHGGSADIKNHPWFAEVTWERLLKKDIDAPYVPPVKGGAGDASQFDKYPEETEEYGKKGDDPFGHFFTDF</sequence>
<dbReference type="PANTHER" id="PTHR24353:SF153">
    <property type="entry name" value="CAMP-DEPENDENT PROTEIN KINASE CATALYTIC SUBUNIT 1"/>
    <property type="match status" value="1"/>
</dbReference>
<feature type="region of interest" description="Disordered" evidence="11">
    <location>
        <begin position="398"/>
        <end position="419"/>
    </location>
</feature>
<dbReference type="GO" id="GO:0005829">
    <property type="term" value="C:cytosol"/>
    <property type="evidence" value="ECO:0007669"/>
    <property type="project" value="TreeGrafter"/>
</dbReference>
<dbReference type="Gene3D" id="1.10.510.10">
    <property type="entry name" value="Transferase(Phosphotransferase) domain 1"/>
    <property type="match status" value="1"/>
</dbReference>
<dbReference type="InterPro" id="IPR000961">
    <property type="entry name" value="AGC-kinase_C"/>
</dbReference>
<gene>
    <name evidence="14" type="primary">TPK2_1</name>
    <name evidence="14" type="ORF">HRR80_004462</name>
</gene>
<evidence type="ECO:0000259" key="13">
    <source>
        <dbReference type="PROSITE" id="PS51285"/>
    </source>
</evidence>
<dbReference type="Pfam" id="PF00069">
    <property type="entry name" value="Pkinase"/>
    <property type="match status" value="1"/>
</dbReference>
<comment type="similarity">
    <text evidence="10">Belongs to the protein kinase superfamily.</text>
</comment>
<dbReference type="GO" id="GO:0007165">
    <property type="term" value="P:signal transduction"/>
    <property type="evidence" value="ECO:0007669"/>
    <property type="project" value="UniProtKB-ARBA"/>
</dbReference>
<dbReference type="InterPro" id="IPR000719">
    <property type="entry name" value="Prot_kinase_dom"/>
</dbReference>
<dbReference type="PROSITE" id="PS51285">
    <property type="entry name" value="AGC_KINASE_CTER"/>
    <property type="match status" value="1"/>
</dbReference>
<evidence type="ECO:0000256" key="9">
    <source>
        <dbReference type="PROSITE-ProRule" id="PRU10141"/>
    </source>
</evidence>
<evidence type="ECO:0000256" key="10">
    <source>
        <dbReference type="RuleBase" id="RU000304"/>
    </source>
</evidence>
<dbReference type="GO" id="GO:0005524">
    <property type="term" value="F:ATP binding"/>
    <property type="evidence" value="ECO:0007669"/>
    <property type="project" value="UniProtKB-UniRule"/>
</dbReference>
<comment type="catalytic activity">
    <reaction evidence="7">
        <text>L-threonyl-[protein] + ATP = O-phospho-L-threonyl-[protein] + ADP + H(+)</text>
        <dbReference type="Rhea" id="RHEA:46608"/>
        <dbReference type="Rhea" id="RHEA-COMP:11060"/>
        <dbReference type="Rhea" id="RHEA-COMP:11605"/>
        <dbReference type="ChEBI" id="CHEBI:15378"/>
        <dbReference type="ChEBI" id="CHEBI:30013"/>
        <dbReference type="ChEBI" id="CHEBI:30616"/>
        <dbReference type="ChEBI" id="CHEBI:61977"/>
        <dbReference type="ChEBI" id="CHEBI:456216"/>
        <dbReference type="EC" id="2.7.11.11"/>
    </reaction>
</comment>
<keyword evidence="3 14" id="KW-0808">Transferase</keyword>
<reference evidence="14" key="1">
    <citation type="submission" date="2023-01" db="EMBL/GenBank/DDBJ databases">
        <title>Exophiala dermititidis isolated from Cystic Fibrosis Patient.</title>
        <authorList>
            <person name="Kurbessoian T."/>
            <person name="Crocker A."/>
            <person name="Murante D."/>
            <person name="Hogan D.A."/>
            <person name="Stajich J.E."/>
        </authorList>
    </citation>
    <scope>NUCLEOTIDE SEQUENCE</scope>
    <source>
        <strain evidence="14">Ex8</strain>
    </source>
</reference>
<dbReference type="SUPFAM" id="SSF56112">
    <property type="entry name" value="Protein kinase-like (PK-like)"/>
    <property type="match status" value="1"/>
</dbReference>
<dbReference type="EC" id="2.7.11.11" evidence="1"/>
<comment type="caution">
    <text evidence="14">The sequence shown here is derived from an EMBL/GenBank/DDBJ whole genome shotgun (WGS) entry which is preliminary data.</text>
</comment>
<feature type="binding site" evidence="9">
    <location>
        <position position="146"/>
    </location>
    <ligand>
        <name>ATP</name>
        <dbReference type="ChEBI" id="CHEBI:30616"/>
    </ligand>
</feature>
<feature type="domain" description="AGC-kinase C-terminal" evidence="13">
    <location>
        <begin position="373"/>
        <end position="428"/>
    </location>
</feature>
<accession>A0AAN6EWY3</accession>
<comment type="catalytic activity">
    <reaction evidence="8">
        <text>L-seryl-[protein] + ATP = O-phospho-L-seryl-[protein] + ADP + H(+)</text>
        <dbReference type="Rhea" id="RHEA:17989"/>
        <dbReference type="Rhea" id="RHEA-COMP:9863"/>
        <dbReference type="Rhea" id="RHEA-COMP:11604"/>
        <dbReference type="ChEBI" id="CHEBI:15378"/>
        <dbReference type="ChEBI" id="CHEBI:29999"/>
        <dbReference type="ChEBI" id="CHEBI:30616"/>
        <dbReference type="ChEBI" id="CHEBI:83421"/>
        <dbReference type="ChEBI" id="CHEBI:456216"/>
        <dbReference type="EC" id="2.7.11.11"/>
    </reaction>
</comment>
<protein>
    <recommendedName>
        <fullName evidence="1">cAMP-dependent protein kinase</fullName>
        <ecNumber evidence="1">2.7.11.11</ecNumber>
    </recommendedName>
</protein>
<evidence type="ECO:0000313" key="15">
    <source>
        <dbReference type="Proteomes" id="UP001161757"/>
    </source>
</evidence>